<organism evidence="1 2">
    <name type="scientific">Collimonas pratensis</name>
    <dbReference type="NCBI Taxonomy" id="279113"/>
    <lineage>
        <taxon>Bacteria</taxon>
        <taxon>Pseudomonadati</taxon>
        <taxon>Pseudomonadota</taxon>
        <taxon>Betaproteobacteria</taxon>
        <taxon>Burkholderiales</taxon>
        <taxon>Oxalobacteraceae</taxon>
        <taxon>Collimonas</taxon>
    </lineage>
</organism>
<sequence length="49" mass="5026">MVAELLPRATLLALFTVAPVPIAMPLTTDVVAPLPTAMELVAPAEVTAV</sequence>
<accession>A0ABM5ZBZ4</accession>
<reference evidence="1 2" key="1">
    <citation type="submission" date="2015-11" db="EMBL/GenBank/DDBJ databases">
        <title>Exploring the genomic traits of fungus-feeding bacterial genus Collimonas.</title>
        <authorList>
            <person name="Song C."/>
            <person name="Schmidt R."/>
            <person name="de Jager V."/>
            <person name="Krzyzanowska D."/>
            <person name="Jongedijk E."/>
            <person name="Cankar K."/>
            <person name="Beekwilder J."/>
            <person name="van Veen A."/>
            <person name="de Boer W."/>
            <person name="van Veen J.A."/>
            <person name="Garbeva P."/>
        </authorList>
    </citation>
    <scope>NUCLEOTIDE SEQUENCE [LARGE SCALE GENOMIC DNA]</scope>
    <source>
        <strain evidence="1 2">Ter291</strain>
    </source>
</reference>
<evidence type="ECO:0000313" key="1">
    <source>
        <dbReference type="EMBL" id="AMP16717.1"/>
    </source>
</evidence>
<evidence type="ECO:0000313" key="2">
    <source>
        <dbReference type="Proteomes" id="UP000074914"/>
    </source>
</evidence>
<gene>
    <name evidence="1" type="ORF">CPter291_4492</name>
</gene>
<protein>
    <submittedName>
        <fullName evidence="1">Uncharacterized protein</fullName>
    </submittedName>
</protein>
<dbReference type="Proteomes" id="UP000074914">
    <property type="component" value="Chromosome"/>
</dbReference>
<proteinExistence type="predicted"/>
<dbReference type="EMBL" id="CP013236">
    <property type="protein sequence ID" value="AMP16717.1"/>
    <property type="molecule type" value="Genomic_DNA"/>
</dbReference>
<keyword evidence="2" id="KW-1185">Reference proteome</keyword>
<name>A0ABM5ZBZ4_9BURK</name>